<protein>
    <submittedName>
        <fullName evidence="2">Uncharacterized protein</fullName>
    </submittedName>
</protein>
<proteinExistence type="predicted"/>
<feature type="compositionally biased region" description="Low complexity" evidence="1">
    <location>
        <begin position="56"/>
        <end position="66"/>
    </location>
</feature>
<reference evidence="2 3" key="1">
    <citation type="journal article" date="2016" name="Nat. Commun.">
        <title>Thousands of microbial genomes shed light on interconnected biogeochemical processes in an aquifer system.</title>
        <authorList>
            <person name="Anantharaman K."/>
            <person name="Brown C.T."/>
            <person name="Hug L.A."/>
            <person name="Sharon I."/>
            <person name="Castelle C.J."/>
            <person name="Probst A.J."/>
            <person name="Thomas B.C."/>
            <person name="Singh A."/>
            <person name="Wilkins M.J."/>
            <person name="Karaoz U."/>
            <person name="Brodie E.L."/>
            <person name="Williams K.H."/>
            <person name="Hubbard S.S."/>
            <person name="Banfield J.F."/>
        </authorList>
    </citation>
    <scope>NUCLEOTIDE SEQUENCE [LARGE SCALE GENOMIC DNA]</scope>
</reference>
<feature type="region of interest" description="Disordered" evidence="1">
    <location>
        <begin position="44"/>
        <end position="89"/>
    </location>
</feature>
<accession>A0A1G1XP52</accession>
<name>A0A1G1XP52_9BACT</name>
<evidence type="ECO:0000313" key="3">
    <source>
        <dbReference type="Proteomes" id="UP000176498"/>
    </source>
</evidence>
<dbReference type="AlphaFoldDB" id="A0A1G1XP52"/>
<feature type="compositionally biased region" description="Basic and acidic residues" evidence="1">
    <location>
        <begin position="44"/>
        <end position="53"/>
    </location>
</feature>
<comment type="caution">
    <text evidence="2">The sequence shown here is derived from an EMBL/GenBank/DDBJ whole genome shotgun (WGS) entry which is preliminary data.</text>
</comment>
<organism evidence="2 3">
    <name type="scientific">Candidatus Buchananbacteria bacterium RBG_13_36_9</name>
    <dbReference type="NCBI Taxonomy" id="1797530"/>
    <lineage>
        <taxon>Bacteria</taxon>
        <taxon>Candidatus Buchananiibacteriota</taxon>
    </lineage>
</organism>
<gene>
    <name evidence="2" type="ORF">A2Y82_00210</name>
</gene>
<dbReference type="Proteomes" id="UP000176498">
    <property type="component" value="Unassembled WGS sequence"/>
</dbReference>
<sequence length="89" mass="9830">MINVCIECIRLNPLDREKCNYCGGKCEKVGNERLKTFMIEFNQRKQDKEKRETMPSSAKASACAEALADKSEGKPSTTLGAGQGGQKCR</sequence>
<dbReference type="EMBL" id="MHHZ01000019">
    <property type="protein sequence ID" value="OGY41396.1"/>
    <property type="molecule type" value="Genomic_DNA"/>
</dbReference>
<evidence type="ECO:0000313" key="2">
    <source>
        <dbReference type="EMBL" id="OGY41396.1"/>
    </source>
</evidence>
<evidence type="ECO:0000256" key="1">
    <source>
        <dbReference type="SAM" id="MobiDB-lite"/>
    </source>
</evidence>